<name>A0A2J8AG42_9CHLO</name>
<keyword evidence="1" id="KW-0732">Signal</keyword>
<evidence type="ECO:0000313" key="3">
    <source>
        <dbReference type="EMBL" id="PNH11479.1"/>
    </source>
</evidence>
<sequence>MLVLLIGLGMGPRPVSGFVPFDLSNFLASGNEYACDNSSVRIVRPKTVEDVAEAVRLFSHVKAVGGGWSWNQPFFCASNGSAPPNPNGYGYGKNGSALAGAPPPPVGGTANIVMTTLRPLLIEVDEQGQSVTVDAGVRTIDLLRYLADYVTPTAPSGYTLPAFPWFVFQTLGGAVSTGTHGSSLSHKSLSSQVLELTVVLANGTVRTFSDETDPFLMKALRVSVGQLGIIVHIKFRIVPEMPVTRTLHRLTATQYLAMLRAAQARSGRGGAIGSERCANQWNTQGDLPAWMESTEFFWVPQRHEYIDISRSGVFAIAANTTKEALLGYLYQPEAILDVNIRKVPFDQYETAMPVASMADCWQGLLELLYGADNLDGRAYNGTVSPLSLLASLTPNGTAALSPSVIAPNGRPDYGFRSNPLIRTTGREDALLSNTEDGPRLWLNIEDYLYYNRPVRRTNVVFKRLMGYLRSDPRCGPTGIGGGGARLHWGKAGWPDAGCWHGDKEFPNTWCDFGCAVRQLDPKDKLRDSAPDRWTWEGVPLEQCCGPDGFRRGDPACTCRVKHARTAATCPPPPFYTYR</sequence>
<evidence type="ECO:0000313" key="4">
    <source>
        <dbReference type="Proteomes" id="UP000236333"/>
    </source>
</evidence>
<evidence type="ECO:0000256" key="1">
    <source>
        <dbReference type="SAM" id="SignalP"/>
    </source>
</evidence>
<reference evidence="3 4" key="1">
    <citation type="journal article" date="2017" name="Mol. Biol. Evol.">
        <title>The 4-celled Tetrabaena socialis nuclear genome reveals the essential components for genetic control of cell number at the origin of multicellularity in the volvocine lineage.</title>
        <authorList>
            <person name="Featherston J."/>
            <person name="Arakaki Y."/>
            <person name="Hanschen E.R."/>
            <person name="Ferris P.J."/>
            <person name="Michod R.E."/>
            <person name="Olson B.J.S.C."/>
            <person name="Nozaki H."/>
            <person name="Durand P.M."/>
        </authorList>
    </citation>
    <scope>NUCLEOTIDE SEQUENCE [LARGE SCALE GENOMIC DNA]</scope>
    <source>
        <strain evidence="3 4">NIES-571</strain>
    </source>
</reference>
<dbReference type="PANTHER" id="PTHR43762">
    <property type="entry name" value="L-GULONOLACTONE OXIDASE"/>
    <property type="match status" value="1"/>
</dbReference>
<dbReference type="OrthoDB" id="610608at2759"/>
<dbReference type="GO" id="GO:0071949">
    <property type="term" value="F:FAD binding"/>
    <property type="evidence" value="ECO:0007669"/>
    <property type="project" value="InterPro"/>
</dbReference>
<dbReference type="Pfam" id="PF01565">
    <property type="entry name" value="FAD_binding_4"/>
    <property type="match status" value="1"/>
</dbReference>
<proteinExistence type="predicted"/>
<feature type="domain" description="FAD-binding PCMH-type" evidence="2">
    <location>
        <begin position="35"/>
        <end position="240"/>
    </location>
</feature>
<evidence type="ECO:0000259" key="2">
    <source>
        <dbReference type="PROSITE" id="PS51387"/>
    </source>
</evidence>
<dbReference type="PROSITE" id="PS51387">
    <property type="entry name" value="FAD_PCMH"/>
    <property type="match status" value="1"/>
</dbReference>
<dbReference type="SUPFAM" id="SSF56176">
    <property type="entry name" value="FAD-binding/transporter-associated domain-like"/>
    <property type="match status" value="1"/>
</dbReference>
<dbReference type="InterPro" id="IPR036318">
    <property type="entry name" value="FAD-bd_PCMH-like_sf"/>
</dbReference>
<gene>
    <name evidence="3" type="ORF">TSOC_001693</name>
</gene>
<accession>A0A2J8AG42</accession>
<comment type="caution">
    <text evidence="3">The sequence shown here is derived from an EMBL/GenBank/DDBJ whole genome shotgun (WGS) entry which is preliminary data.</text>
</comment>
<organism evidence="3 4">
    <name type="scientific">Tetrabaena socialis</name>
    <dbReference type="NCBI Taxonomy" id="47790"/>
    <lineage>
        <taxon>Eukaryota</taxon>
        <taxon>Viridiplantae</taxon>
        <taxon>Chlorophyta</taxon>
        <taxon>core chlorophytes</taxon>
        <taxon>Chlorophyceae</taxon>
        <taxon>CS clade</taxon>
        <taxon>Chlamydomonadales</taxon>
        <taxon>Tetrabaenaceae</taxon>
        <taxon>Tetrabaena</taxon>
    </lineage>
</organism>
<feature type="chain" id="PRO_5014461167" evidence="1">
    <location>
        <begin position="18"/>
        <end position="578"/>
    </location>
</feature>
<dbReference type="Gene3D" id="3.30.465.10">
    <property type="match status" value="1"/>
</dbReference>
<keyword evidence="4" id="KW-1185">Reference proteome</keyword>
<feature type="signal peptide" evidence="1">
    <location>
        <begin position="1"/>
        <end position="17"/>
    </location>
</feature>
<dbReference type="Proteomes" id="UP000236333">
    <property type="component" value="Unassembled WGS sequence"/>
</dbReference>
<dbReference type="InterPro" id="IPR010031">
    <property type="entry name" value="FAD_lactone_oxidase-like"/>
</dbReference>
<protein>
    <submittedName>
        <fullName evidence="3">D-arabinono-1,4-lactone oxidase</fullName>
    </submittedName>
</protein>
<dbReference type="AlphaFoldDB" id="A0A2J8AG42"/>
<dbReference type="InterPro" id="IPR016166">
    <property type="entry name" value="FAD-bd_PCMH"/>
</dbReference>
<dbReference type="PANTHER" id="PTHR43762:SF5">
    <property type="entry name" value="FAD-BINDING PCMH-TYPE DOMAIN-CONTAINING PROTEIN"/>
    <property type="match status" value="1"/>
</dbReference>
<dbReference type="InterPro" id="IPR006094">
    <property type="entry name" value="Oxid_FAD_bind_N"/>
</dbReference>
<dbReference type="GO" id="GO:0016899">
    <property type="term" value="F:oxidoreductase activity, acting on the CH-OH group of donors, oxygen as acceptor"/>
    <property type="evidence" value="ECO:0007669"/>
    <property type="project" value="InterPro"/>
</dbReference>
<dbReference type="EMBL" id="PGGS01000029">
    <property type="protein sequence ID" value="PNH11479.1"/>
    <property type="molecule type" value="Genomic_DNA"/>
</dbReference>
<dbReference type="InterPro" id="IPR016169">
    <property type="entry name" value="FAD-bd_PCMH_sub2"/>
</dbReference>